<accession>A0ABQ9EX18</accession>
<dbReference type="CDD" id="cd23995">
    <property type="entry name" value="Seipin_BSCL2_like"/>
    <property type="match status" value="1"/>
</dbReference>
<proteinExistence type="predicted"/>
<evidence type="ECO:0000256" key="4">
    <source>
        <dbReference type="ARBA" id="ARBA00022824"/>
    </source>
</evidence>
<feature type="transmembrane region" description="Helical" evidence="8">
    <location>
        <begin position="180"/>
        <end position="203"/>
    </location>
</feature>
<dbReference type="EMBL" id="JARBDR010000657">
    <property type="protein sequence ID" value="KAJ8308537.1"/>
    <property type="molecule type" value="Genomic_DNA"/>
</dbReference>
<gene>
    <name evidence="9" type="ORF">KUTeg_013411</name>
</gene>
<keyword evidence="5 8" id="KW-1133">Transmembrane helix</keyword>
<evidence type="ECO:0000256" key="3">
    <source>
        <dbReference type="ARBA" id="ARBA00022692"/>
    </source>
</evidence>
<keyword evidence="3 8" id="KW-0812">Transmembrane</keyword>
<dbReference type="InterPro" id="IPR009617">
    <property type="entry name" value="Seipin"/>
</dbReference>
<dbReference type="Proteomes" id="UP001217089">
    <property type="component" value="Unassembled WGS sequence"/>
</dbReference>
<organism evidence="9 10">
    <name type="scientific">Tegillarca granosa</name>
    <name type="common">Malaysian cockle</name>
    <name type="synonym">Anadara granosa</name>
    <dbReference type="NCBI Taxonomy" id="220873"/>
    <lineage>
        <taxon>Eukaryota</taxon>
        <taxon>Metazoa</taxon>
        <taxon>Spiralia</taxon>
        <taxon>Lophotrochozoa</taxon>
        <taxon>Mollusca</taxon>
        <taxon>Bivalvia</taxon>
        <taxon>Autobranchia</taxon>
        <taxon>Pteriomorphia</taxon>
        <taxon>Arcoida</taxon>
        <taxon>Arcoidea</taxon>
        <taxon>Arcidae</taxon>
        <taxon>Tegillarca</taxon>
    </lineage>
</organism>
<evidence type="ECO:0000256" key="8">
    <source>
        <dbReference type="SAM" id="Phobius"/>
    </source>
</evidence>
<keyword evidence="10" id="KW-1185">Reference proteome</keyword>
<protein>
    <recommendedName>
        <fullName evidence="2">Seipin</fullName>
    </recommendedName>
</protein>
<evidence type="ECO:0000313" key="10">
    <source>
        <dbReference type="Proteomes" id="UP001217089"/>
    </source>
</evidence>
<keyword evidence="4" id="KW-0256">Endoplasmic reticulum</keyword>
<name>A0ABQ9EX18_TEGGR</name>
<reference evidence="9 10" key="1">
    <citation type="submission" date="2022-12" db="EMBL/GenBank/DDBJ databases">
        <title>Chromosome-level genome of Tegillarca granosa.</title>
        <authorList>
            <person name="Kim J."/>
        </authorList>
    </citation>
    <scope>NUCLEOTIDE SEQUENCE [LARGE SCALE GENOMIC DNA]</scope>
    <source>
        <strain evidence="9">Teg-2019</strain>
        <tissue evidence="9">Adductor muscle</tissue>
    </source>
</reference>
<comment type="subcellular location">
    <subcellularLocation>
        <location evidence="1">Endoplasmic reticulum membrane</location>
        <topology evidence="1">Multi-pass membrane protein</topology>
    </subcellularLocation>
</comment>
<evidence type="ECO:0000256" key="5">
    <source>
        <dbReference type="ARBA" id="ARBA00022989"/>
    </source>
</evidence>
<evidence type="ECO:0000256" key="1">
    <source>
        <dbReference type="ARBA" id="ARBA00004477"/>
    </source>
</evidence>
<feature type="transmembrane region" description="Helical" evidence="8">
    <location>
        <begin position="31"/>
        <end position="56"/>
    </location>
</feature>
<evidence type="ECO:0000256" key="7">
    <source>
        <dbReference type="ARBA" id="ARBA00023136"/>
    </source>
</evidence>
<evidence type="ECO:0000256" key="6">
    <source>
        <dbReference type="ARBA" id="ARBA00023098"/>
    </source>
</evidence>
<dbReference type="PANTHER" id="PTHR21212">
    <property type="entry name" value="BERNARDINELLI-SEIP CONGENITAL LIPODYSTROPHY 2 HOMOLOG BSCL2 PROTEIN"/>
    <property type="match status" value="1"/>
</dbReference>
<evidence type="ECO:0000256" key="2">
    <source>
        <dbReference type="ARBA" id="ARBA00022064"/>
    </source>
</evidence>
<dbReference type="Pfam" id="PF06775">
    <property type="entry name" value="Seipin"/>
    <property type="match status" value="2"/>
</dbReference>
<comment type="caution">
    <text evidence="9">The sequence shown here is derived from an EMBL/GenBank/DDBJ whole genome shotgun (WGS) entry which is preliminary data.</text>
</comment>
<keyword evidence="7 8" id="KW-0472">Membrane</keyword>
<dbReference type="PANTHER" id="PTHR21212:SF0">
    <property type="entry name" value="SEIPIN"/>
    <property type="match status" value="1"/>
</dbReference>
<evidence type="ECO:0000313" key="9">
    <source>
        <dbReference type="EMBL" id="KAJ8308537.1"/>
    </source>
</evidence>
<keyword evidence="6" id="KW-0443">Lipid metabolism</keyword>
<sequence>MILMFVRNCLDWIQDTFHWVLLKLKDTLAKIALTVFVLIILLWLSIFLYGVFYFAYVPPASYIKPIHLEFRVCENGIGMCSYPTANISLLKQGQDEVFMKGQSYKIIFDIEIPESPTNKQLEQKQLISTEFFSNYFDDAYNPAVGAVIQVQSMKIELYTSVLKIYATFSGIRYFMFHWPLLSSIVGITMNMAFLSFVALLSWYHCIGSNQKDNTDPSWSDRGTSNLAERRQNVRQMLERERQREGSV</sequence>